<feature type="compositionally biased region" description="Low complexity" evidence="3">
    <location>
        <begin position="656"/>
        <end position="665"/>
    </location>
</feature>
<evidence type="ECO:0000313" key="4">
    <source>
        <dbReference type="Proteomes" id="UP001318040"/>
    </source>
</evidence>
<dbReference type="GO" id="GO:0019888">
    <property type="term" value="F:protein phosphatase regulator activity"/>
    <property type="evidence" value="ECO:0007669"/>
    <property type="project" value="TreeGrafter"/>
</dbReference>
<dbReference type="RefSeq" id="XP_032815762.1">
    <property type="nucleotide sequence ID" value="XM_032959871.1"/>
</dbReference>
<keyword evidence="2" id="KW-0131">Cell cycle</keyword>
<feature type="compositionally biased region" description="Low complexity" evidence="3">
    <location>
        <begin position="732"/>
        <end position="762"/>
    </location>
</feature>
<feature type="compositionally biased region" description="Low complexity" evidence="3">
    <location>
        <begin position="878"/>
        <end position="906"/>
    </location>
</feature>
<dbReference type="Pfam" id="PF04499">
    <property type="entry name" value="SAPS"/>
    <property type="match status" value="1"/>
</dbReference>
<evidence type="ECO:0000313" key="5">
    <source>
        <dbReference type="RefSeq" id="XP_032815762.1"/>
    </source>
</evidence>
<dbReference type="PANTHER" id="PTHR12634:SF8">
    <property type="entry name" value="FIERY MOUNTAIN, ISOFORM D"/>
    <property type="match status" value="1"/>
</dbReference>
<evidence type="ECO:0000256" key="3">
    <source>
        <dbReference type="SAM" id="MobiDB-lite"/>
    </source>
</evidence>
<evidence type="ECO:0000256" key="2">
    <source>
        <dbReference type="ARBA" id="ARBA00023306"/>
    </source>
</evidence>
<comment type="similarity">
    <text evidence="1">Belongs to the SAPS family.</text>
</comment>
<proteinExistence type="inferred from homology"/>
<gene>
    <name evidence="5" type="primary">LOC116945523</name>
</gene>
<keyword evidence="4" id="KW-1185">Reference proteome</keyword>
<dbReference type="PANTHER" id="PTHR12634">
    <property type="entry name" value="SIT4 YEAST -ASSOCIATING PROTEIN-RELATED"/>
    <property type="match status" value="1"/>
</dbReference>
<feature type="region of interest" description="Disordered" evidence="3">
    <location>
        <begin position="961"/>
        <end position="1037"/>
    </location>
</feature>
<accession>A0AAJ7TFR7</accession>
<dbReference type="GO" id="GO:0005634">
    <property type="term" value="C:nucleus"/>
    <property type="evidence" value="ECO:0007669"/>
    <property type="project" value="TreeGrafter"/>
</dbReference>
<feature type="compositionally biased region" description="Polar residues" evidence="3">
    <location>
        <begin position="789"/>
        <end position="803"/>
    </location>
</feature>
<reference evidence="5" key="1">
    <citation type="submission" date="2025-08" db="UniProtKB">
        <authorList>
            <consortium name="RefSeq"/>
        </authorList>
    </citation>
    <scope>IDENTIFICATION</scope>
    <source>
        <tissue evidence="5">Sperm</tissue>
    </source>
</reference>
<dbReference type="AlphaFoldDB" id="A0AAJ7TFR7"/>
<dbReference type="KEGG" id="pmrn:116945523"/>
<organism evidence="4 5">
    <name type="scientific">Petromyzon marinus</name>
    <name type="common">Sea lamprey</name>
    <dbReference type="NCBI Taxonomy" id="7757"/>
    <lineage>
        <taxon>Eukaryota</taxon>
        <taxon>Metazoa</taxon>
        <taxon>Chordata</taxon>
        <taxon>Craniata</taxon>
        <taxon>Vertebrata</taxon>
        <taxon>Cyclostomata</taxon>
        <taxon>Hyperoartia</taxon>
        <taxon>Petromyzontiformes</taxon>
        <taxon>Petromyzontidae</taxon>
        <taxon>Petromyzon</taxon>
    </lineage>
</organism>
<dbReference type="GO" id="GO:0019903">
    <property type="term" value="F:protein phosphatase binding"/>
    <property type="evidence" value="ECO:0007669"/>
    <property type="project" value="InterPro"/>
</dbReference>
<evidence type="ECO:0000256" key="1">
    <source>
        <dbReference type="ARBA" id="ARBA00006180"/>
    </source>
</evidence>
<feature type="region of interest" description="Disordered" evidence="3">
    <location>
        <begin position="401"/>
        <end position="420"/>
    </location>
</feature>
<dbReference type="GO" id="GO:0005829">
    <property type="term" value="C:cytosol"/>
    <property type="evidence" value="ECO:0007669"/>
    <property type="project" value="TreeGrafter"/>
</dbReference>
<feature type="compositionally biased region" description="Polar residues" evidence="3">
    <location>
        <begin position="964"/>
        <end position="983"/>
    </location>
</feature>
<dbReference type="InterPro" id="IPR007587">
    <property type="entry name" value="SAPS"/>
</dbReference>
<dbReference type="Proteomes" id="UP001318040">
    <property type="component" value="Chromosome 24"/>
</dbReference>
<feature type="compositionally biased region" description="Polar residues" evidence="3">
    <location>
        <begin position="819"/>
        <end position="848"/>
    </location>
</feature>
<sequence length="1037" mass="112663">MFWKFDLHTTSHIDTLLEKDDVTLAELMDEDDVLQECKSQNRKLVDFLVHPLAMQELVRLITQEPAEDLDEKIRYKYPNVACELLTADVTQINDRLGDDEALLARLYAFLEQEPPLNPLLASFFSKIMGILISRKTEQIIDFLRKRDDFVGLLLKHIGTSAIMDLLFRLLTCVDPPKLKQDVLNWLNEQRLIQRLIELIHPSQDEDRHSNASQSLCDIIRLSREQISQVQENPEPDPLLTTLEKEETIEQLVSNMFDGEKNESALVNGIQVLLTLLETKRPTLEGQLDLFPQTTERPPVAVSGSTLQGIKARLKDFHALLLEPPKKNAMTTTIGVLEPPLGNTRLHVAKLVSAVLQTNTQALNQQLMQLDTIAVLLDLYFTYVWNNFLHLQVEQAVTTILNNPPSTEESGDGPGTEDGVDVRRENASVKSLFQRCQLVQRMLGAWESNEKEQEEGGRRRGYMGHLTRIANAVVQSAEKGPNALLIKELLTELPDDYRERWDVFVGSALVDINKKNTVDLVRSLVSPYNQHSSSEDDDADIKDIGFPPDASLQQAFSDYQMQQMTSNFVDQFGFSDEEFAEQEDNVNASFDRVSEINFAINANDESQNAALFEACCNERIQQFDDESGADEEDIWEEKQITYATNVKVRQRFGVLYSTSNTGKTSGDSGGSEESTDSEEDVEEEDVSVKPCRHSANNNNAEDRMDVDGADASGPGWTARFDDVAMDTGGGASADGDLAGRAGDSSSTSSSSSSSPAVVDTGSSLWENAGGSPGPGQQGLSWADFPDTKPKTSSLSVTGPRSSSPIAMETGPDTTDHTNKHAASQTADLPPVVQQQQKPEGGSSSNSSLHTARAVAPGVPSDDDNSSSGGSDSDDHEEVAAAAAVGASPSSSSAPGGAASSAGSRPGGCVVTETITTGSVQETVCLTMDAKSETAVFKRCRIFRSTCRCSDAADVVSSDDVPITEMSLSGSESPQSPVAQPSRTTGPADRSSPGHEEPGKDLAIAVPVENGPLEEVLPETLPRPEPLAAGEVMTSVSSA</sequence>
<protein>
    <submittedName>
        <fullName evidence="5">Serine/threonine-protein phosphatase 6 regulatory subunit 3-like isoform X1</fullName>
    </submittedName>
</protein>
<name>A0AAJ7TFR7_PETMA</name>
<feature type="region of interest" description="Disordered" evidence="3">
    <location>
        <begin position="656"/>
        <end position="909"/>
    </location>
</feature>
<feature type="compositionally biased region" description="Acidic residues" evidence="3">
    <location>
        <begin position="672"/>
        <end position="684"/>
    </location>
</feature>